<dbReference type="GO" id="GO:0016274">
    <property type="term" value="F:protein-arginine N-methyltransferase activity"/>
    <property type="evidence" value="ECO:0007669"/>
    <property type="project" value="InterPro"/>
</dbReference>
<evidence type="ECO:0000259" key="9">
    <source>
        <dbReference type="Pfam" id="PF05185"/>
    </source>
</evidence>
<comment type="caution">
    <text evidence="12">The sequence shown here is derived from an EMBL/GenBank/DDBJ whole genome shotgun (WGS) entry which is preliminary data.</text>
</comment>
<feature type="active site" description="Proton donor/acceptor" evidence="4">
    <location>
        <position position="572"/>
    </location>
</feature>
<dbReference type="EMBL" id="JAODAN010000001">
    <property type="protein sequence ID" value="KAK1928001.1"/>
    <property type="molecule type" value="Genomic_DNA"/>
</dbReference>
<feature type="active site" description="Proton donor/acceptor" evidence="4">
    <location>
        <position position="581"/>
    </location>
</feature>
<dbReference type="CDD" id="cd02440">
    <property type="entry name" value="AdoMet_MTases"/>
    <property type="match status" value="1"/>
</dbReference>
<dbReference type="InterPro" id="IPR035248">
    <property type="entry name" value="PRMT5_C"/>
</dbReference>
<feature type="binding site" evidence="5">
    <location>
        <begin position="475"/>
        <end position="476"/>
    </location>
    <ligand>
        <name>S-adenosyl-L-methionine</name>
        <dbReference type="ChEBI" id="CHEBI:59789"/>
    </ligand>
</feature>
<dbReference type="InterPro" id="IPR035075">
    <property type="entry name" value="PRMT5"/>
</dbReference>
<keyword evidence="3 5" id="KW-0949">S-adenosyl-L-methionine</keyword>
<sequence length="873" mass="93544">MPRPQIIATVPPHPLPPLPSQPAPAPSPLQTLIEKTTSSTDYDAVCLPLTNARWHERWERLCLRPVDDEENPSSTTDHEREQIDIEADVWRKEGGLNRDELVVSRLEETQTLVATAAEWLELDSPDEGIRFDSELALRAEMAHALYLAVPVLVVPAPNLANRAFLPSYARAIANLLQMGGPTAFTQISIRIPISDPTELIHQGPASVLPNPPLSAVSETGVPSGSAPVTDKRHKRMSSMSTRPTSIHQGSNTLPVLPAGMRTTSGASAVSGTSGISGFSGVSAASSMMSARSALPTFAKGDPSSTWEMWDAIRKICNYHPRLSVTLDLTHPLPPSVGALSRWTAEPVKNIWLPASAFIANAKGYPVLSKASQAFLRGMSKQYPTFILSGTNPPRHPSGGPTAYLQYVRHITSTSGPTTSASASALASTSANARIPENGAAEFTAGYADFLQAPLQPLMDDLGSATYDVFERDPVKYQQYEEAVFLALTDLPADKRHVLLVVGAGRGPLVACALSALEKSGRQAKIYAVDKNISAFTTLQERKAIEWHDAVDIIYGDMRSIHVPEQADIMISELLGSFGDNELSPECLDGAMRFLKPEGISIPISYTAHLAPISSTKLYSEVTSPQRSAGAAETPYVVMMSAVNIISGEGGGVAGRCGERIQQCWQFEHPRRDLILDPMGVPLTNSHNTRSSHLTFHIPHAGPLHGLAGYFEAHLYSNVGLSIHPETAHRVSPDMFSWFPLFFPFKEPLYLPSGSELDVGIWRLWDGGKRKIWYEWTAEAYLPTAAPAGPSPGIPAHTPGMSPHSAGARAGGVGPNGMTSPMMDAPVSPGFPGAGAGSWLGNGPFGGPQGEGGRVKIGQTSLHNPGGVHSWVGL</sequence>
<evidence type="ECO:0000256" key="4">
    <source>
        <dbReference type="PIRSR" id="PIRSR015894-1"/>
    </source>
</evidence>
<dbReference type="InterPro" id="IPR035247">
    <property type="entry name" value="PRMT5_TIM"/>
</dbReference>
<evidence type="ECO:0000259" key="10">
    <source>
        <dbReference type="Pfam" id="PF17285"/>
    </source>
</evidence>
<name>A0AAD9FXH7_PAPLA</name>
<protein>
    <submittedName>
        <fullName evidence="12">Shk1 kinase-binding protein 1</fullName>
    </submittedName>
</protein>
<keyword evidence="13" id="KW-1185">Reference proteome</keyword>
<dbReference type="GO" id="GO:0005829">
    <property type="term" value="C:cytosol"/>
    <property type="evidence" value="ECO:0007669"/>
    <property type="project" value="TreeGrafter"/>
</dbReference>
<dbReference type="Proteomes" id="UP001182556">
    <property type="component" value="Unassembled WGS sequence"/>
</dbReference>
<dbReference type="Gene3D" id="3.20.20.150">
    <property type="entry name" value="Divalent-metal-dependent TIM barrel enzymes"/>
    <property type="match status" value="1"/>
</dbReference>
<evidence type="ECO:0000256" key="7">
    <source>
        <dbReference type="PROSITE-ProRule" id="PRU01015"/>
    </source>
</evidence>
<gene>
    <name evidence="12" type="ORF">DB88DRAFT_480053</name>
</gene>
<evidence type="ECO:0000256" key="8">
    <source>
        <dbReference type="SAM" id="MobiDB-lite"/>
    </source>
</evidence>
<feature type="domain" description="PRMT5 arginine-N-methyltransferase" evidence="9">
    <location>
        <begin position="440"/>
        <end position="601"/>
    </location>
</feature>
<keyword evidence="1 7" id="KW-0489">Methyltransferase</keyword>
<dbReference type="SUPFAM" id="SSF53335">
    <property type="entry name" value="S-adenosyl-L-methionine-dependent methyltransferases"/>
    <property type="match status" value="1"/>
</dbReference>
<proteinExistence type="predicted"/>
<accession>A0AAD9FXH7</accession>
<dbReference type="PROSITE" id="PS51678">
    <property type="entry name" value="SAM_MT_PRMT"/>
    <property type="match status" value="1"/>
</dbReference>
<dbReference type="GO" id="GO:0016301">
    <property type="term" value="F:kinase activity"/>
    <property type="evidence" value="ECO:0007669"/>
    <property type="project" value="UniProtKB-KW"/>
</dbReference>
<dbReference type="AlphaFoldDB" id="A0AAD9FXH7"/>
<feature type="site" description="Critical for specifying symmetric addition of methyl groups" evidence="6">
    <location>
        <position position="469"/>
    </location>
</feature>
<dbReference type="GO" id="GO:0032259">
    <property type="term" value="P:methylation"/>
    <property type="evidence" value="ECO:0007669"/>
    <property type="project" value="UniProtKB-KW"/>
</dbReference>
<feature type="binding site" evidence="5">
    <location>
        <begin position="556"/>
        <end position="557"/>
    </location>
    <ligand>
        <name>S-adenosyl-L-methionine</name>
        <dbReference type="ChEBI" id="CHEBI:59789"/>
    </ligand>
</feature>
<reference evidence="12" key="1">
    <citation type="submission" date="2023-02" db="EMBL/GenBank/DDBJ databases">
        <title>Identification and recombinant expression of a fungal hydrolase from Papiliotrema laurentii that hydrolyzes apple cutin and clears colloidal polyester polyurethane.</title>
        <authorList>
            <consortium name="DOE Joint Genome Institute"/>
            <person name="Roman V.A."/>
            <person name="Bojanowski C."/>
            <person name="Crable B.R."/>
            <person name="Wagner D.N."/>
            <person name="Hung C.S."/>
            <person name="Nadeau L.J."/>
            <person name="Schratz L."/>
            <person name="Haridas S."/>
            <person name="Pangilinan J."/>
            <person name="Lipzen A."/>
            <person name="Na H."/>
            <person name="Yan M."/>
            <person name="Ng V."/>
            <person name="Grigoriev I.V."/>
            <person name="Spatafora J.W."/>
            <person name="Barlow D."/>
            <person name="Biffinger J."/>
            <person name="Kelley-Loughnane N."/>
            <person name="Varaljay V.A."/>
            <person name="Crookes-Goodson W.J."/>
        </authorList>
    </citation>
    <scope>NUCLEOTIDE SEQUENCE</scope>
    <source>
        <strain evidence="12">5307AH</strain>
    </source>
</reference>
<dbReference type="Gene3D" id="3.40.50.150">
    <property type="entry name" value="Vaccinia Virus protein VP39"/>
    <property type="match status" value="1"/>
</dbReference>
<evidence type="ECO:0000256" key="5">
    <source>
        <dbReference type="PIRSR" id="PIRSR015894-2"/>
    </source>
</evidence>
<feature type="domain" description="PRMT5 TIM barrel" evidence="10">
    <location>
        <begin position="41"/>
        <end position="412"/>
    </location>
</feature>
<dbReference type="PANTHER" id="PTHR10738:SF0">
    <property type="entry name" value="PROTEIN ARGININE N-METHYLTRANSFERASE 5"/>
    <property type="match status" value="1"/>
</dbReference>
<feature type="domain" description="PRMT5 oligomerisation" evidence="11">
    <location>
        <begin position="604"/>
        <end position="870"/>
    </location>
</feature>
<keyword evidence="2 7" id="KW-0808">Transferase</keyword>
<feature type="compositionally biased region" description="Polar residues" evidence="8">
    <location>
        <begin position="237"/>
        <end position="252"/>
    </location>
</feature>
<evidence type="ECO:0000256" key="2">
    <source>
        <dbReference type="ARBA" id="ARBA00022679"/>
    </source>
</evidence>
<feature type="region of interest" description="Disordered" evidence="8">
    <location>
        <begin position="1"/>
        <end position="29"/>
    </location>
</feature>
<dbReference type="GO" id="GO:0005634">
    <property type="term" value="C:nucleus"/>
    <property type="evidence" value="ECO:0007669"/>
    <property type="project" value="TreeGrafter"/>
</dbReference>
<dbReference type="Pfam" id="PF17286">
    <property type="entry name" value="PRMT5_C"/>
    <property type="match status" value="1"/>
</dbReference>
<dbReference type="Pfam" id="PF17285">
    <property type="entry name" value="PRMT5_TIM"/>
    <property type="match status" value="1"/>
</dbReference>
<dbReference type="InterPro" id="IPR025799">
    <property type="entry name" value="Arg_MeTrfase"/>
</dbReference>
<keyword evidence="12" id="KW-0418">Kinase</keyword>
<evidence type="ECO:0000313" key="12">
    <source>
        <dbReference type="EMBL" id="KAK1928001.1"/>
    </source>
</evidence>
<organism evidence="12 13">
    <name type="scientific">Papiliotrema laurentii</name>
    <name type="common">Cryptococcus laurentii</name>
    <dbReference type="NCBI Taxonomy" id="5418"/>
    <lineage>
        <taxon>Eukaryota</taxon>
        <taxon>Fungi</taxon>
        <taxon>Dikarya</taxon>
        <taxon>Basidiomycota</taxon>
        <taxon>Agaricomycotina</taxon>
        <taxon>Tremellomycetes</taxon>
        <taxon>Tremellales</taxon>
        <taxon>Rhynchogastremaceae</taxon>
        <taxon>Papiliotrema</taxon>
    </lineage>
</organism>
<dbReference type="PANTHER" id="PTHR10738">
    <property type="entry name" value="PROTEIN ARGININE N-METHYLTRANSFERASE 5"/>
    <property type="match status" value="1"/>
</dbReference>
<evidence type="ECO:0000313" key="13">
    <source>
        <dbReference type="Proteomes" id="UP001182556"/>
    </source>
</evidence>
<dbReference type="InterPro" id="IPR029063">
    <property type="entry name" value="SAM-dependent_MTases_sf"/>
</dbReference>
<evidence type="ECO:0000256" key="1">
    <source>
        <dbReference type="ARBA" id="ARBA00022603"/>
    </source>
</evidence>
<feature type="region of interest" description="Disordered" evidence="8">
    <location>
        <begin position="211"/>
        <end position="252"/>
    </location>
</feature>
<dbReference type="GO" id="GO:0006355">
    <property type="term" value="P:regulation of DNA-templated transcription"/>
    <property type="evidence" value="ECO:0007669"/>
    <property type="project" value="TreeGrafter"/>
</dbReference>
<dbReference type="FunFam" id="2.70.160.11:FF:000020">
    <property type="entry name" value="Protein arginine N-methyltransferase"/>
    <property type="match status" value="1"/>
</dbReference>
<evidence type="ECO:0000256" key="6">
    <source>
        <dbReference type="PIRSR" id="PIRSR015894-3"/>
    </source>
</evidence>
<dbReference type="Gene3D" id="2.70.160.11">
    <property type="entry name" value="Hnrnp arginine n-methyltransferase1"/>
    <property type="match status" value="1"/>
</dbReference>
<evidence type="ECO:0000256" key="3">
    <source>
        <dbReference type="ARBA" id="ARBA00022691"/>
    </source>
</evidence>
<feature type="compositionally biased region" description="Pro residues" evidence="8">
    <location>
        <begin position="11"/>
        <end position="27"/>
    </location>
</feature>
<feature type="binding site" evidence="5">
    <location>
        <position position="466"/>
    </location>
    <ligand>
        <name>S-adenosyl-L-methionine</name>
        <dbReference type="ChEBI" id="CHEBI:59789"/>
    </ligand>
</feature>
<dbReference type="Pfam" id="PF05185">
    <property type="entry name" value="PRMT5"/>
    <property type="match status" value="1"/>
</dbReference>
<evidence type="ECO:0000259" key="11">
    <source>
        <dbReference type="Pfam" id="PF17286"/>
    </source>
</evidence>